<protein>
    <recommendedName>
        <fullName evidence="3">FAD-binding domain-containing protein</fullName>
    </recommendedName>
</protein>
<keyword evidence="2" id="KW-1185">Reference proteome</keyword>
<evidence type="ECO:0000313" key="2">
    <source>
        <dbReference type="Proteomes" id="UP000183810"/>
    </source>
</evidence>
<proteinExistence type="predicted"/>
<gene>
    <name evidence="1" type="ORF">BOX37_26720</name>
</gene>
<evidence type="ECO:0008006" key="3">
    <source>
        <dbReference type="Google" id="ProtNLM"/>
    </source>
</evidence>
<sequence length="496" mass="54363">MTGSGHAIVIGGSVAGMCAAQALRGRFDRVTILEQDRLPQGAEGRRGTPQAWHNHFLLDVGREAAETLFPGFTDLLLARGGARLDPGYDAAACFATGWMPRARTSTSTLFASRPMLEATMRQLLLREPGVTFREGVRVVGLLSDGAGAQTSVTGVSYLESGSPAGGELRADLVVDAAGRGSQGGNWMRQLGYEVDELTLDAKVSYSSRWYQLPDEPISWWKWMMVLPDSDPRAAQSHQYLCIVFPIEGNRIIAMMASWGLPMPSDAESFERLARQTRSKEFGRVLDAAQPLSGVHQTRSTRNIWRRFDRLPSPPRGFVAVGDAVGAFNPIYGQGMSSAAVSGLILHRLAERIDPVAAEFPAEFFAEQARFLKRPWTLAITRDRGYAHARGTAAIIDGPHKTLLRRINWPAFQFFAEAVWQDSAVDLHFNRLINVRESLPGFLTNPRVLGGLGLYGAKKLLRLTRVPPTVPAELPPPETDFSAMRGLVVSSRTGVLR</sequence>
<dbReference type="KEGG" id="nsl:BOX37_26720"/>
<organism evidence="1 2">
    <name type="scientific">Nocardia mangyaensis</name>
    <dbReference type="NCBI Taxonomy" id="2213200"/>
    <lineage>
        <taxon>Bacteria</taxon>
        <taxon>Bacillati</taxon>
        <taxon>Actinomycetota</taxon>
        <taxon>Actinomycetes</taxon>
        <taxon>Mycobacteriales</taxon>
        <taxon>Nocardiaceae</taxon>
        <taxon>Nocardia</taxon>
    </lineage>
</organism>
<reference evidence="1" key="1">
    <citation type="submission" date="2016-11" db="EMBL/GenBank/DDBJ databases">
        <authorList>
            <person name="Jaros S."/>
            <person name="Januszkiewicz K."/>
            <person name="Wedrychowicz H."/>
        </authorList>
    </citation>
    <scope>NUCLEOTIDE SEQUENCE [LARGE SCALE GENOMIC DNA]</scope>
    <source>
        <strain evidence="1">Y48</strain>
    </source>
</reference>
<dbReference type="PANTHER" id="PTHR43422:SF3">
    <property type="entry name" value="THIAMINE THIAZOLE SYNTHASE"/>
    <property type="match status" value="1"/>
</dbReference>
<dbReference type="InterPro" id="IPR036188">
    <property type="entry name" value="FAD/NAD-bd_sf"/>
</dbReference>
<name>A0A1J0VY55_9NOCA</name>
<evidence type="ECO:0000313" key="1">
    <source>
        <dbReference type="EMBL" id="APE36933.1"/>
    </source>
</evidence>
<dbReference type="EMBL" id="CP018082">
    <property type="protein sequence ID" value="APE36933.1"/>
    <property type="molecule type" value="Genomic_DNA"/>
</dbReference>
<accession>A0A1J0VY55</accession>
<dbReference type="Proteomes" id="UP000183810">
    <property type="component" value="Chromosome"/>
</dbReference>
<dbReference type="AlphaFoldDB" id="A0A1J0VY55"/>
<dbReference type="PANTHER" id="PTHR43422">
    <property type="entry name" value="THIAMINE THIAZOLE SYNTHASE"/>
    <property type="match status" value="1"/>
</dbReference>
<dbReference type="Gene3D" id="3.50.50.60">
    <property type="entry name" value="FAD/NAD(P)-binding domain"/>
    <property type="match status" value="1"/>
</dbReference>
<dbReference type="SUPFAM" id="SSF51905">
    <property type="entry name" value="FAD/NAD(P)-binding domain"/>
    <property type="match status" value="1"/>
</dbReference>